<dbReference type="PANTHER" id="PTHR42924">
    <property type="entry name" value="EXONUCLEASE"/>
    <property type="match status" value="1"/>
</dbReference>
<reference evidence="2 3" key="1">
    <citation type="journal article" date="2012" name="ISME J.">
        <title>Nitrification expanded: discovery, physiology and genomics of a nitrite-oxidizing bacterium from the phylum Chloroflexi.</title>
        <authorList>
            <person name="Sorokin D.Y."/>
            <person name="Lucker S."/>
            <person name="Vejmelkova D."/>
            <person name="Kostrikina N.A."/>
            <person name="Kleerebezem R."/>
            <person name="Rijpstra W.I."/>
            <person name="Damste J.S."/>
            <person name="Le Paslier D."/>
            <person name="Muyzer G."/>
            <person name="Wagner M."/>
            <person name="van Loosdrecht M.C."/>
            <person name="Daims H."/>
        </authorList>
    </citation>
    <scope>NUCLEOTIDE SEQUENCE [LARGE SCALE GENOMIC DNA]</scope>
    <source>
        <strain evidence="3">none</strain>
    </source>
</reference>
<dbReference type="SUPFAM" id="SSF89550">
    <property type="entry name" value="PHP domain-like"/>
    <property type="match status" value="1"/>
</dbReference>
<keyword evidence="3" id="KW-1185">Reference proteome</keyword>
<dbReference type="GO" id="GO:0004534">
    <property type="term" value="F:5'-3' RNA exonuclease activity"/>
    <property type="evidence" value="ECO:0007669"/>
    <property type="project" value="TreeGrafter"/>
</dbReference>
<dbReference type="OrthoDB" id="148751at2"/>
<name>I4ENK9_9BACT</name>
<dbReference type="Gene3D" id="3.20.20.140">
    <property type="entry name" value="Metal-dependent hydrolases"/>
    <property type="match status" value="1"/>
</dbReference>
<dbReference type="InterPro" id="IPR016195">
    <property type="entry name" value="Pol/histidinol_Pase-like"/>
</dbReference>
<protein>
    <submittedName>
        <fullName evidence="2">PHP domain protein</fullName>
    </submittedName>
</protein>
<feature type="domain" description="Polymerase/histidinol phosphatase N-terminal" evidence="1">
    <location>
        <begin position="14"/>
        <end position="79"/>
    </location>
</feature>
<evidence type="ECO:0000313" key="3">
    <source>
        <dbReference type="Proteomes" id="UP000004221"/>
    </source>
</evidence>
<dbReference type="InterPro" id="IPR003141">
    <property type="entry name" value="Pol/His_phosphatase_N"/>
</dbReference>
<dbReference type="Gene3D" id="1.10.150.650">
    <property type="match status" value="1"/>
</dbReference>
<dbReference type="Proteomes" id="UP000004221">
    <property type="component" value="Unassembled WGS sequence"/>
</dbReference>
<dbReference type="EMBL" id="CAGS01000733">
    <property type="protein sequence ID" value="CCF86272.1"/>
    <property type="molecule type" value="Genomic_DNA"/>
</dbReference>
<sequence>MPLFRSTIEPHDRVDFHMHTRASDGFWVPEQLIDHLSERRFRVAAVCDHDTMESVPEAMERAASKGITIIPGAEMTTFWDGRQWHLLVYGIDPWISRGQGFGALLARQQDDLVAAAERAITLLEQHGHALPSLDEVVAGRELRPNLVLVTAIKDGHATNLMTAHQLVMSYGETLQVDKPLEEVVTLAHEAGGICVLAHPGRSDGAGILDAERLDRMLETIPVDGLEGHYRSYSEEDTAHYRGMALDRSLLVSCGSDSHAPGVPVDPRPYLSRWVVPFLSRIGVEVAEFEGPDWEHGASAVMEARFSAS</sequence>
<comment type="caution">
    <text evidence="2">The sequence shown here is derived from an EMBL/GenBank/DDBJ whole genome shotgun (WGS) entry which is preliminary data.</text>
</comment>
<accession>I4ENK9</accession>
<proteinExistence type="predicted"/>
<dbReference type="GO" id="GO:0035312">
    <property type="term" value="F:5'-3' DNA exonuclease activity"/>
    <property type="evidence" value="ECO:0007669"/>
    <property type="project" value="TreeGrafter"/>
</dbReference>
<gene>
    <name evidence="2" type="ORF">NITHO_960006</name>
</gene>
<dbReference type="SMART" id="SM00481">
    <property type="entry name" value="POLIIIAc"/>
    <property type="match status" value="1"/>
</dbReference>
<dbReference type="Pfam" id="PF02811">
    <property type="entry name" value="PHP"/>
    <property type="match status" value="1"/>
</dbReference>
<evidence type="ECO:0000313" key="2">
    <source>
        <dbReference type="EMBL" id="CCF86272.1"/>
    </source>
</evidence>
<evidence type="ECO:0000259" key="1">
    <source>
        <dbReference type="SMART" id="SM00481"/>
    </source>
</evidence>
<dbReference type="CDD" id="cd07438">
    <property type="entry name" value="PHP_HisPPase_AMP"/>
    <property type="match status" value="1"/>
</dbReference>
<dbReference type="AlphaFoldDB" id="I4ENK9"/>
<organism evidence="2 3">
    <name type="scientific">Nitrolancea hollandica Lb</name>
    <dbReference type="NCBI Taxonomy" id="1129897"/>
    <lineage>
        <taxon>Bacteria</taxon>
        <taxon>Pseudomonadati</taxon>
        <taxon>Thermomicrobiota</taxon>
        <taxon>Thermomicrobia</taxon>
        <taxon>Sphaerobacterales</taxon>
        <taxon>Sphaerobacterineae</taxon>
        <taxon>Sphaerobacteraceae</taxon>
        <taxon>Nitrolancea</taxon>
    </lineage>
</organism>
<dbReference type="InterPro" id="IPR004013">
    <property type="entry name" value="PHP_dom"/>
</dbReference>
<dbReference type="PANTHER" id="PTHR42924:SF3">
    <property type="entry name" value="POLYMERASE_HISTIDINOL PHOSPHATASE N-TERMINAL DOMAIN-CONTAINING PROTEIN"/>
    <property type="match status" value="1"/>
</dbReference>
<dbReference type="InterPro" id="IPR052018">
    <property type="entry name" value="PHP_domain"/>
</dbReference>
<dbReference type="RefSeq" id="WP_008481993.1">
    <property type="nucleotide sequence ID" value="NZ_CAGS01000733.1"/>
</dbReference>